<dbReference type="CDD" id="cd21631">
    <property type="entry name" value="RHH_CopG_NikR-like"/>
    <property type="match status" value="1"/>
</dbReference>
<sequence length="77" mass="8783">MGQVTIYLDNETEDKLKKAAKSSQLSVSRLVADMIKKHVRTEWPQHVVELVGSWKESFPSVEELRSSNGKDSPREKL</sequence>
<dbReference type="Proteomes" id="UP000288892">
    <property type="component" value="Unassembled WGS sequence"/>
</dbReference>
<reference evidence="3 4" key="1">
    <citation type="submission" date="2017-01" db="EMBL/GenBank/DDBJ databases">
        <title>The cable genome- insights into the physiology and evolution of filamentous bacteria capable of sulfide oxidation via long distance electron transfer.</title>
        <authorList>
            <person name="Schreiber L."/>
            <person name="Bjerg J.T."/>
            <person name="Boggild A."/>
            <person name="Van De Vossenberg J."/>
            <person name="Meysman F."/>
            <person name="Nielsen L.P."/>
            <person name="Schramm A."/>
            <person name="Kjeldsen K.U."/>
        </authorList>
    </citation>
    <scope>NUCLEOTIDE SEQUENCE [LARGE SCALE GENOMIC DNA]</scope>
    <source>
        <strain evidence="1">A3</strain>
        <strain evidence="2">A5</strain>
    </source>
</reference>
<organism evidence="1 3">
    <name type="scientific">Candidatus Electrothrix marina</name>
    <dbReference type="NCBI Taxonomy" id="1859130"/>
    <lineage>
        <taxon>Bacteria</taxon>
        <taxon>Pseudomonadati</taxon>
        <taxon>Thermodesulfobacteriota</taxon>
        <taxon>Desulfobulbia</taxon>
        <taxon>Desulfobulbales</taxon>
        <taxon>Desulfobulbaceae</taxon>
        <taxon>Candidatus Electrothrix</taxon>
    </lineage>
</organism>
<protein>
    <submittedName>
        <fullName evidence="1">Ribbon-helix-helix protein, copG family</fullName>
    </submittedName>
</protein>
<proteinExistence type="predicted"/>
<keyword evidence="4" id="KW-1185">Reference proteome</keyword>
<name>A0A3S3QKN8_9BACT</name>
<gene>
    <name evidence="1" type="ORF">VU00_11762</name>
    <name evidence="2" type="ORF">VU01_11242</name>
</gene>
<evidence type="ECO:0000313" key="1">
    <source>
        <dbReference type="EMBL" id="RWX49969.1"/>
    </source>
</evidence>
<evidence type="ECO:0000313" key="2">
    <source>
        <dbReference type="EMBL" id="RWX51508.1"/>
    </source>
</evidence>
<evidence type="ECO:0000313" key="4">
    <source>
        <dbReference type="Proteomes" id="UP000288892"/>
    </source>
</evidence>
<dbReference type="Proteomes" id="UP000287615">
    <property type="component" value="Unassembled WGS sequence"/>
</dbReference>
<dbReference type="AlphaFoldDB" id="A0A3S3QKN8"/>
<dbReference type="EMBL" id="MTKR01000176">
    <property type="protein sequence ID" value="RWX49969.1"/>
    <property type="molecule type" value="Genomic_DNA"/>
</dbReference>
<dbReference type="EMBL" id="MTKS01000124">
    <property type="protein sequence ID" value="RWX51508.1"/>
    <property type="molecule type" value="Genomic_DNA"/>
</dbReference>
<comment type="caution">
    <text evidence="1">The sequence shown here is derived from an EMBL/GenBank/DDBJ whole genome shotgun (WGS) entry which is preliminary data.</text>
</comment>
<evidence type="ECO:0000313" key="3">
    <source>
        <dbReference type="Proteomes" id="UP000287615"/>
    </source>
</evidence>
<accession>A0A3S3QKN8</accession>